<feature type="compositionally biased region" description="Basic and acidic residues" evidence="1">
    <location>
        <begin position="32"/>
        <end position="41"/>
    </location>
</feature>
<evidence type="ECO:0000313" key="3">
    <source>
        <dbReference type="Proteomes" id="UP000515472"/>
    </source>
</evidence>
<reference evidence="2 3" key="1">
    <citation type="submission" date="2020-06" db="EMBL/GenBank/DDBJ databases">
        <title>Interaction of electrochemicaly active bacteria, Geobacter bremensis R4 on different carbon anode.</title>
        <authorList>
            <person name="Meng L."/>
            <person name="Yoshida N."/>
        </authorList>
    </citation>
    <scope>NUCLEOTIDE SEQUENCE [LARGE SCALE GENOMIC DNA]</scope>
    <source>
        <strain evidence="2 3">R4</strain>
    </source>
</reference>
<organism evidence="2 3">
    <name type="scientific">Citrifermentans bremense</name>
    <dbReference type="NCBI Taxonomy" id="60035"/>
    <lineage>
        <taxon>Bacteria</taxon>
        <taxon>Pseudomonadati</taxon>
        <taxon>Thermodesulfobacteriota</taxon>
        <taxon>Desulfuromonadia</taxon>
        <taxon>Geobacterales</taxon>
        <taxon>Geobacteraceae</taxon>
        <taxon>Citrifermentans</taxon>
    </lineage>
</organism>
<evidence type="ECO:0000256" key="1">
    <source>
        <dbReference type="SAM" id="MobiDB-lite"/>
    </source>
</evidence>
<protein>
    <submittedName>
        <fullName evidence="2">Uncharacterized protein</fullName>
    </submittedName>
</protein>
<accession>A0A6S6M0U1</accession>
<dbReference type="AlphaFoldDB" id="A0A6S6M0U1"/>
<dbReference type="Proteomes" id="UP000515472">
    <property type="component" value="Chromosome"/>
</dbReference>
<name>A0A6S6M0U1_9BACT</name>
<gene>
    <name evidence="2" type="ORF">GEOBRER4_26870</name>
</gene>
<dbReference type="EMBL" id="AP023213">
    <property type="protein sequence ID" value="BCG47937.1"/>
    <property type="molecule type" value="Genomic_DNA"/>
</dbReference>
<proteinExistence type="predicted"/>
<dbReference type="KEGG" id="gbn:GEOBRER4_26870"/>
<feature type="region of interest" description="Disordered" evidence="1">
    <location>
        <begin position="1"/>
        <end position="41"/>
    </location>
</feature>
<sequence length="57" mass="6125">MEPTEIAKVPVSTGWKDAISRNGESAGGARTLQEKGKGRGDGRYRLVRSHCEALAPE</sequence>
<evidence type="ECO:0000313" key="2">
    <source>
        <dbReference type="EMBL" id="BCG47937.1"/>
    </source>
</evidence>
<keyword evidence="3" id="KW-1185">Reference proteome</keyword>